<dbReference type="Proteomes" id="UP000242877">
    <property type="component" value="Unassembled WGS sequence"/>
</dbReference>
<dbReference type="EMBL" id="AZGZ01000010">
    <property type="protein sequence ID" value="KZZ92656.1"/>
    <property type="molecule type" value="Genomic_DNA"/>
</dbReference>
<feature type="region of interest" description="Disordered" evidence="1">
    <location>
        <begin position="548"/>
        <end position="573"/>
    </location>
</feature>
<dbReference type="Gene3D" id="3.30.710.10">
    <property type="entry name" value="Potassium Channel Kv1.1, Chain A"/>
    <property type="match status" value="2"/>
</dbReference>
<dbReference type="AlphaFoldDB" id="A0A167ZH77"/>
<proteinExistence type="predicted"/>
<sequence>MSSQPGPGALLGSSPSSNPPVSAILPAEKVFPIQIGSRMFRLSGASIIAPSYFSHYFEEQLRKFNGGSICTLYIDRDPDTFAEIAKHLQGYYVQPQDGIQYARIFADAQFYSLPRLMAILFECDIAIEIGARHFRIPRSLLSSPHNSPNYFTHSVSFTFANPAQVFPGLDRNNLLRPPSIRPLHIDNRDPDIFEDILRLVRGYDVHIQNEEHRAALMRDSRYYQFRQVEQRLVPHEISYNLVRRKEEIVIRLEHLRLPGLKFIRDENNSGVTGGSGNLAGVEWLHYSRPLVDEKPYELIVQIDGESMLLDIDNMQLIPHGALRAKMRKFIDAVKKRYGENLGVKVDTGENTPATASPSPITMPVQQPLAPPVADQDLRIPVQFARETSASLDGLFLGKERTNDFGIAPYSTAAAAAGTANNPNGAKIHQTVITPTPSSPSIPIALTSATAGPVPNSLNEPLKRPRPAEMEAITNPSKRLNRTIDTQQPAQHSSQQQPEQPQPIGSSTGSAAGTQSLPDRLNKPAKLRSPWILNNSQWRLRVRPIVSSVPGSSVSTTIMNNDEKSGDGTQSQASGNKKVEVIFVAVKIEAYTGERARNKQRRFL</sequence>
<feature type="compositionally biased region" description="Polar residues" evidence="1">
    <location>
        <begin position="473"/>
        <end position="485"/>
    </location>
</feature>
<dbReference type="PANTHER" id="PTHR31758">
    <property type="entry name" value="BTB/POZ DOMAIN-CONTAINING PROTEIN YLR108C"/>
    <property type="match status" value="1"/>
</dbReference>
<feature type="compositionally biased region" description="Low complexity" evidence="1">
    <location>
        <begin position="486"/>
        <end position="513"/>
    </location>
</feature>
<evidence type="ECO:0000256" key="1">
    <source>
        <dbReference type="SAM" id="MobiDB-lite"/>
    </source>
</evidence>
<accession>A0A167ZH77</accession>
<dbReference type="PANTHER" id="PTHR31758:SF2">
    <property type="entry name" value="BTB_POZ DOMAIN-CONTAINING PROTEIN YLR108C"/>
    <property type="match status" value="1"/>
</dbReference>
<dbReference type="VEuPathDB" id="FungiDB:AAP_02737"/>
<organism evidence="2 3">
    <name type="scientific">Ascosphaera apis ARSEF 7405</name>
    <dbReference type="NCBI Taxonomy" id="392613"/>
    <lineage>
        <taxon>Eukaryota</taxon>
        <taxon>Fungi</taxon>
        <taxon>Dikarya</taxon>
        <taxon>Ascomycota</taxon>
        <taxon>Pezizomycotina</taxon>
        <taxon>Eurotiomycetes</taxon>
        <taxon>Eurotiomycetidae</taxon>
        <taxon>Onygenales</taxon>
        <taxon>Ascosphaeraceae</taxon>
        <taxon>Ascosphaera</taxon>
    </lineage>
</organism>
<protein>
    <submittedName>
        <fullName evidence="2">BTB/POZ fold protein</fullName>
    </submittedName>
</protein>
<evidence type="ECO:0000313" key="2">
    <source>
        <dbReference type="EMBL" id="KZZ92656.1"/>
    </source>
</evidence>
<dbReference type="OrthoDB" id="2414723at2759"/>
<dbReference type="InterPro" id="IPR011333">
    <property type="entry name" value="SKP1/BTB/POZ_sf"/>
</dbReference>
<evidence type="ECO:0000313" key="3">
    <source>
        <dbReference type="Proteomes" id="UP000242877"/>
    </source>
</evidence>
<feature type="compositionally biased region" description="Low complexity" evidence="1">
    <location>
        <begin position="548"/>
        <end position="557"/>
    </location>
</feature>
<gene>
    <name evidence="2" type="ORF">AAP_02737</name>
</gene>
<dbReference type="SUPFAM" id="SSF54695">
    <property type="entry name" value="POZ domain"/>
    <property type="match status" value="2"/>
</dbReference>
<reference evidence="2 3" key="1">
    <citation type="journal article" date="2016" name="Genome Biol. Evol.">
        <title>Divergent and convergent evolution of fungal pathogenicity.</title>
        <authorList>
            <person name="Shang Y."/>
            <person name="Xiao G."/>
            <person name="Zheng P."/>
            <person name="Cen K."/>
            <person name="Zhan S."/>
            <person name="Wang C."/>
        </authorList>
    </citation>
    <scope>NUCLEOTIDE SEQUENCE [LARGE SCALE GENOMIC DNA]</scope>
    <source>
        <strain evidence="2 3">ARSEF 7405</strain>
    </source>
</reference>
<name>A0A167ZH77_9EURO</name>
<keyword evidence="3" id="KW-1185">Reference proteome</keyword>
<comment type="caution">
    <text evidence="2">The sequence shown here is derived from an EMBL/GenBank/DDBJ whole genome shotgun (WGS) entry which is preliminary data.</text>
</comment>
<feature type="compositionally biased region" description="Low complexity" evidence="1">
    <location>
        <begin position="426"/>
        <end position="443"/>
    </location>
</feature>
<feature type="region of interest" description="Disordered" evidence="1">
    <location>
        <begin position="426"/>
        <end position="522"/>
    </location>
</feature>